<dbReference type="PROSITE" id="PS00105">
    <property type="entry name" value="AA_TRANSFER_CLASS_1"/>
    <property type="match status" value="1"/>
</dbReference>
<evidence type="ECO:0000256" key="3">
    <source>
        <dbReference type="ARBA" id="ARBA00004953"/>
    </source>
</evidence>
<evidence type="ECO:0000256" key="2">
    <source>
        <dbReference type="ARBA" id="ARBA00003444"/>
    </source>
</evidence>
<dbReference type="GO" id="GO:0048472">
    <property type="term" value="F:threonine-phosphate decarboxylase activity"/>
    <property type="evidence" value="ECO:0007669"/>
    <property type="project" value="UniProtKB-EC"/>
</dbReference>
<evidence type="ECO:0000259" key="11">
    <source>
        <dbReference type="Pfam" id="PF04071"/>
    </source>
</evidence>
<accession>A0A284VLW7</accession>
<dbReference type="OrthoDB" id="39225at2157"/>
<dbReference type="NCBIfam" id="TIGR01140">
    <property type="entry name" value="L_thr_O3P_dcar"/>
    <property type="match status" value="1"/>
</dbReference>
<proteinExistence type="predicted"/>
<evidence type="ECO:0000256" key="1">
    <source>
        <dbReference type="ARBA" id="ARBA00001933"/>
    </source>
</evidence>
<dbReference type="InterPro" id="IPR007212">
    <property type="entry name" value="Zf-like"/>
</dbReference>
<dbReference type="RefSeq" id="WP_096204566.1">
    <property type="nucleotide sequence ID" value="NZ_FZMP01000084.1"/>
</dbReference>
<evidence type="ECO:0000259" key="10">
    <source>
        <dbReference type="Pfam" id="PF00155"/>
    </source>
</evidence>
<keyword evidence="7" id="KW-0456">Lyase</keyword>
<dbReference type="GO" id="GO:0009236">
    <property type="term" value="P:cobalamin biosynthetic process"/>
    <property type="evidence" value="ECO:0007669"/>
    <property type="project" value="UniProtKB-UniPathway"/>
</dbReference>
<keyword evidence="12" id="KW-0808">Transferase</keyword>
<organism evidence="12 13">
    <name type="scientific">Candidatus Methanoperedens nitratireducens</name>
    <dbReference type="NCBI Taxonomy" id="1392998"/>
    <lineage>
        <taxon>Archaea</taxon>
        <taxon>Methanobacteriati</taxon>
        <taxon>Methanobacteriota</taxon>
        <taxon>Stenosarchaea group</taxon>
        <taxon>Methanomicrobia</taxon>
        <taxon>Methanosarcinales</taxon>
        <taxon>ANME-2 cluster</taxon>
        <taxon>Candidatus Methanoperedentaceae</taxon>
        <taxon>Candidatus Methanoperedens</taxon>
    </lineage>
</organism>
<comment type="function">
    <text evidence="2">Decarboxylates L-threonine-O-3-phosphate to yield (R)-1-amino-2-propanol O-2-phosphate, the precursor for the linkage between the nucleotide loop and the corrin ring in cobalamin.</text>
</comment>
<comment type="cofactor">
    <cofactor evidence="1">
        <name>pyridoxal 5'-phosphate</name>
        <dbReference type="ChEBI" id="CHEBI:597326"/>
    </cofactor>
</comment>
<dbReference type="Pfam" id="PF00155">
    <property type="entry name" value="Aminotran_1_2"/>
    <property type="match status" value="1"/>
</dbReference>
<name>A0A284VLW7_9EURY</name>
<dbReference type="STRING" id="1392998.ANME2D_00817"/>
<keyword evidence="12" id="KW-0032">Aminotransferase</keyword>
<dbReference type="PANTHER" id="PTHR42885">
    <property type="entry name" value="HISTIDINOL-PHOSPHATE AMINOTRANSFERASE-RELATED"/>
    <property type="match status" value="1"/>
</dbReference>
<evidence type="ECO:0000256" key="8">
    <source>
        <dbReference type="ARBA" id="ARBA00029996"/>
    </source>
</evidence>
<dbReference type="Gene3D" id="3.90.1150.10">
    <property type="entry name" value="Aspartate Aminotransferase, domain 1"/>
    <property type="match status" value="1"/>
</dbReference>
<evidence type="ECO:0000256" key="7">
    <source>
        <dbReference type="ARBA" id="ARBA00023239"/>
    </source>
</evidence>
<comment type="catalytic activity">
    <reaction evidence="9">
        <text>O-phospho-L-threonine + H(+) = (R)-1-aminopropan-2-yl phosphate + CO2</text>
        <dbReference type="Rhea" id="RHEA:11492"/>
        <dbReference type="ChEBI" id="CHEBI:15378"/>
        <dbReference type="ChEBI" id="CHEBI:16526"/>
        <dbReference type="ChEBI" id="CHEBI:58563"/>
        <dbReference type="ChEBI" id="CHEBI:58675"/>
        <dbReference type="EC" id="4.1.1.81"/>
    </reaction>
</comment>
<dbReference type="Proteomes" id="UP000218615">
    <property type="component" value="Unassembled WGS sequence"/>
</dbReference>
<evidence type="ECO:0000313" key="12">
    <source>
        <dbReference type="EMBL" id="SNQ60276.1"/>
    </source>
</evidence>
<dbReference type="InterPro" id="IPR015424">
    <property type="entry name" value="PyrdxlP-dep_Trfase"/>
</dbReference>
<dbReference type="UniPathway" id="UPA00148"/>
<feature type="domain" description="Aminotransferase class I/classII large" evidence="10">
    <location>
        <begin position="36"/>
        <end position="357"/>
    </location>
</feature>
<evidence type="ECO:0000256" key="4">
    <source>
        <dbReference type="ARBA" id="ARBA00012285"/>
    </source>
</evidence>
<evidence type="ECO:0000313" key="13">
    <source>
        <dbReference type="Proteomes" id="UP000218615"/>
    </source>
</evidence>
<dbReference type="PANTHER" id="PTHR42885:SF1">
    <property type="entry name" value="THREONINE-PHOSPHATE DECARBOXYLASE"/>
    <property type="match status" value="1"/>
</dbReference>
<dbReference type="InterPro" id="IPR004838">
    <property type="entry name" value="NHTrfase_class1_PyrdxlP-BS"/>
</dbReference>
<dbReference type="Gene3D" id="3.40.640.10">
    <property type="entry name" value="Type I PLP-dependent aspartate aminotransferase-like (Major domain)"/>
    <property type="match status" value="1"/>
</dbReference>
<keyword evidence="6" id="KW-0663">Pyridoxal phosphate</keyword>
<dbReference type="GO" id="GO:0030170">
    <property type="term" value="F:pyridoxal phosphate binding"/>
    <property type="evidence" value="ECO:0007669"/>
    <property type="project" value="InterPro"/>
</dbReference>
<protein>
    <recommendedName>
        <fullName evidence="4">threonine-phosphate decarboxylase</fullName>
        <ecNumber evidence="4">4.1.1.81</ecNumber>
    </recommendedName>
    <alternativeName>
        <fullName evidence="8">L-threonine-O-3-phosphate decarboxylase</fullName>
    </alternativeName>
</protein>
<dbReference type="EMBL" id="FZMP01000084">
    <property type="protein sequence ID" value="SNQ60276.1"/>
    <property type="molecule type" value="Genomic_DNA"/>
</dbReference>
<evidence type="ECO:0000256" key="5">
    <source>
        <dbReference type="ARBA" id="ARBA00022573"/>
    </source>
</evidence>
<keyword evidence="13" id="KW-1185">Reference proteome</keyword>
<feature type="domain" description="Cysteine-rich small" evidence="11">
    <location>
        <begin position="387"/>
        <end position="455"/>
    </location>
</feature>
<evidence type="ECO:0000256" key="6">
    <source>
        <dbReference type="ARBA" id="ARBA00022898"/>
    </source>
</evidence>
<dbReference type="InterPro" id="IPR015422">
    <property type="entry name" value="PyrdxlP-dep_Trfase_small"/>
</dbReference>
<evidence type="ECO:0000256" key="9">
    <source>
        <dbReference type="ARBA" id="ARBA00048531"/>
    </source>
</evidence>
<dbReference type="InterPro" id="IPR004839">
    <property type="entry name" value="Aminotransferase_I/II_large"/>
</dbReference>
<comment type="pathway">
    <text evidence="3">Cofactor biosynthesis; adenosylcobalamin biosynthesis.</text>
</comment>
<dbReference type="Pfam" id="PF04071">
    <property type="entry name" value="zf-like"/>
    <property type="match status" value="1"/>
</dbReference>
<gene>
    <name evidence="12" type="ORF">MNV_1740021</name>
</gene>
<dbReference type="CDD" id="cd00609">
    <property type="entry name" value="AAT_like"/>
    <property type="match status" value="1"/>
</dbReference>
<sequence length="470" mass="52756">MPLKDRVRKTAVELTPCTHGARIAESAEESGKKPEELIDFSVNLNPLGPPKLKKILANACESISSYPDNRYPGFKKAAAEYLKVAPENIVPGNGSSELIRLFAEAVIEPGDRVLIPFPTFSEYEFQCRLFGAEIEQVDYSSITELEPDDNCKAVFLCNPNNPTGKLLKREEVLQLAEKCAGLEVFLFVDEAFIELSDPEQSITAYAASNDFVIVLRSLTKTYAVPGLRIGFAVASRDFSCLLNNIRLPWNLNSYALEVGDHLLKNNKNYLDRSLELIKKERQWLESQLGAIRGFKPYPSDTNFILVDIRDFAINSAELEERILSHGIIIRDCTSFGLENHIRIAIRKRSENRKLIKAVSSVISEWGSELAEKEIGKALERGVAARSRIDCEYYPCHFEGQDCTFCFCPFYPCEDKRTGGELIQRSTGGTVWSCAGCRLVHEGEIADKVLKALMKGKKIREVWELVMEPAL</sequence>
<dbReference type="InterPro" id="IPR005860">
    <property type="entry name" value="CobD"/>
</dbReference>
<dbReference type="AlphaFoldDB" id="A0A284VLW7"/>
<dbReference type="SUPFAM" id="SSF53383">
    <property type="entry name" value="PLP-dependent transferases"/>
    <property type="match status" value="1"/>
</dbReference>
<dbReference type="GO" id="GO:0008483">
    <property type="term" value="F:transaminase activity"/>
    <property type="evidence" value="ECO:0007669"/>
    <property type="project" value="UniProtKB-KW"/>
</dbReference>
<keyword evidence="5" id="KW-0169">Cobalamin biosynthesis</keyword>
<dbReference type="InterPro" id="IPR015421">
    <property type="entry name" value="PyrdxlP-dep_Trfase_major"/>
</dbReference>
<dbReference type="EC" id="4.1.1.81" evidence="4"/>
<reference evidence="13" key="1">
    <citation type="submission" date="2017-06" db="EMBL/GenBank/DDBJ databases">
        <authorList>
            <person name="Cremers G."/>
        </authorList>
    </citation>
    <scope>NUCLEOTIDE SEQUENCE [LARGE SCALE GENOMIC DNA]</scope>
</reference>